<name>A0A3M7H0M1_HORWE</name>
<organism evidence="2 3">
    <name type="scientific">Hortaea werneckii</name>
    <name type="common">Black yeast</name>
    <name type="synonym">Cladosporium werneckii</name>
    <dbReference type="NCBI Taxonomy" id="91943"/>
    <lineage>
        <taxon>Eukaryota</taxon>
        <taxon>Fungi</taxon>
        <taxon>Dikarya</taxon>
        <taxon>Ascomycota</taxon>
        <taxon>Pezizomycotina</taxon>
        <taxon>Dothideomycetes</taxon>
        <taxon>Dothideomycetidae</taxon>
        <taxon>Mycosphaerellales</taxon>
        <taxon>Teratosphaeriaceae</taxon>
        <taxon>Hortaea</taxon>
    </lineage>
</organism>
<proteinExistence type="predicted"/>
<feature type="compositionally biased region" description="Low complexity" evidence="1">
    <location>
        <begin position="267"/>
        <end position="292"/>
    </location>
</feature>
<gene>
    <name evidence="2" type="ORF">D0864_02117</name>
</gene>
<feature type="compositionally biased region" description="Low complexity" evidence="1">
    <location>
        <begin position="374"/>
        <end position="393"/>
    </location>
</feature>
<feature type="compositionally biased region" description="Pro residues" evidence="1">
    <location>
        <begin position="317"/>
        <end position="327"/>
    </location>
</feature>
<dbReference type="Proteomes" id="UP000269539">
    <property type="component" value="Unassembled WGS sequence"/>
</dbReference>
<dbReference type="VEuPathDB" id="FungiDB:BTJ68_03626"/>
<comment type="caution">
    <text evidence="2">The sequence shown here is derived from an EMBL/GenBank/DDBJ whole genome shotgun (WGS) entry which is preliminary data.</text>
</comment>
<feature type="compositionally biased region" description="Low complexity" evidence="1">
    <location>
        <begin position="445"/>
        <end position="456"/>
    </location>
</feature>
<evidence type="ECO:0000256" key="1">
    <source>
        <dbReference type="SAM" id="MobiDB-lite"/>
    </source>
</evidence>
<evidence type="ECO:0000313" key="3">
    <source>
        <dbReference type="Proteomes" id="UP000269539"/>
    </source>
</evidence>
<dbReference type="AlphaFoldDB" id="A0A3M7H0M1"/>
<feature type="compositionally biased region" description="Low complexity" evidence="1">
    <location>
        <begin position="207"/>
        <end position="218"/>
    </location>
</feature>
<feature type="compositionally biased region" description="Low complexity" evidence="1">
    <location>
        <begin position="414"/>
        <end position="431"/>
    </location>
</feature>
<feature type="region of interest" description="Disordered" evidence="1">
    <location>
        <begin position="150"/>
        <end position="173"/>
    </location>
</feature>
<feature type="compositionally biased region" description="Low complexity" evidence="1">
    <location>
        <begin position="225"/>
        <end position="237"/>
    </location>
</feature>
<evidence type="ECO:0000313" key="2">
    <source>
        <dbReference type="EMBL" id="RMZ06930.1"/>
    </source>
</evidence>
<feature type="compositionally biased region" description="Polar residues" evidence="1">
    <location>
        <begin position="500"/>
        <end position="518"/>
    </location>
</feature>
<dbReference type="EMBL" id="QWIO01000144">
    <property type="protein sequence ID" value="RMZ06930.1"/>
    <property type="molecule type" value="Genomic_DNA"/>
</dbReference>
<accession>A0A3M7H0M1</accession>
<protein>
    <submittedName>
        <fullName evidence="2">Uncharacterized protein</fullName>
    </submittedName>
</protein>
<feature type="compositionally biased region" description="Low complexity" evidence="1">
    <location>
        <begin position="489"/>
        <end position="499"/>
    </location>
</feature>
<feature type="region of interest" description="Disordered" evidence="1">
    <location>
        <begin position="185"/>
        <end position="585"/>
    </location>
</feature>
<reference evidence="2 3" key="1">
    <citation type="journal article" date="2018" name="BMC Genomics">
        <title>Genomic evidence for intraspecific hybridization in a clonal and extremely halotolerant yeast.</title>
        <authorList>
            <person name="Gostincar C."/>
            <person name="Stajich J.E."/>
            <person name="Zupancic J."/>
            <person name="Zalar P."/>
            <person name="Gunde-Cimerman N."/>
        </authorList>
    </citation>
    <scope>NUCLEOTIDE SEQUENCE [LARGE SCALE GENOMIC DNA]</scope>
    <source>
        <strain evidence="2 3">EXF-10513</strain>
    </source>
</reference>
<feature type="compositionally biased region" description="Gly residues" evidence="1">
    <location>
        <begin position="565"/>
        <end position="575"/>
    </location>
</feature>
<sequence length="594" mass="62906">MPAVPGESLLTTLFADVHYYFSDPTSKPPHHRFDRGSYVYVYQNASAQTAKLEIANHAGTPDQDAFSGNLEVARVHYSHKQPTLFTLNIEGAMVQDHGQWHLPAHDPRGEQKYLYKIHALDIYLWTESDAASFLQNLRATIPSQYLTVKDAPAPSASTSKARSPAEHRDSMSPVVQQLEKTAVGSNFPPRAESTISAHSLPGPPTPATSAGATTSSGPASPPPQAQQQAAYNPAAPAAPEPIAHREKTPPPPEEGAPQQQFASVPHGYQPGGPQVPTPQQSSFFSGPSSQQQTLSFAGPPRNTPPGFQQGRSFSGGLPPPPPHPGAAPSPYQSQQAGYPPNFPGGSGSGHGTPQPTSPPPQQQNFHRQSSFGMPTHQTQQQPTQQYATYPQSPGFGPSIGSPAGMPGTPGHYPQQQTQQQGQFHYMYPSQQHQHHQQPPTPSAPPAYATHTPLQSPGLPPPPTSQPPGVATAGGYPQYTAGYSGPAPPQQQHQQQQQQQVSGSAPYSQDHMSAYQQHQALYRPTEAETAFGQSAHGYRAQPSASAAGGESGNAGGKRSSDANATAGGGGGGGGNLEGRMEKRVGGFLKRLDRLI</sequence>